<evidence type="ECO:0000259" key="2">
    <source>
        <dbReference type="Pfam" id="PF13568"/>
    </source>
</evidence>
<protein>
    <submittedName>
        <fullName evidence="3">PorT family protein</fullName>
    </submittedName>
</protein>
<organism evidence="3 4">
    <name type="scientific">Marivirga aurantiaca</name>
    <dbReference type="NCBI Taxonomy" id="2802615"/>
    <lineage>
        <taxon>Bacteria</taxon>
        <taxon>Pseudomonadati</taxon>
        <taxon>Bacteroidota</taxon>
        <taxon>Cytophagia</taxon>
        <taxon>Cytophagales</taxon>
        <taxon>Marivirgaceae</taxon>
        <taxon>Marivirga</taxon>
    </lineage>
</organism>
<gene>
    <name evidence="3" type="ORF">JKA74_12780</name>
</gene>
<sequence length="208" mass="23252">MKKLLLSAILIITFGSAQAQVKFGLKLAPTMTFNRVEGDSDTLSFSPDGIGVGMQLGPIMDFEFKENHYFSTGLIFATKRAGININDQNRNQEITEDYALHYLQVPVSLKLYTEEVGLDKKLYFQVGGTLDFKTKGKGDEENFVQKFNFMDLSALLAVGVEYGLGIDTKLFGGIIYQRGLFNIINESRTSEDWTVQNDLLGLEFGITF</sequence>
<dbReference type="Pfam" id="PF13568">
    <property type="entry name" value="OMP_b-brl_2"/>
    <property type="match status" value="1"/>
</dbReference>
<accession>A0A934X025</accession>
<comment type="caution">
    <text evidence="3">The sequence shown here is derived from an EMBL/GenBank/DDBJ whole genome shotgun (WGS) entry which is preliminary data.</text>
</comment>
<dbReference type="AlphaFoldDB" id="A0A934X025"/>
<keyword evidence="1" id="KW-0732">Signal</keyword>
<name>A0A934X025_9BACT</name>
<evidence type="ECO:0000256" key="1">
    <source>
        <dbReference type="SAM" id="SignalP"/>
    </source>
</evidence>
<evidence type="ECO:0000313" key="4">
    <source>
        <dbReference type="Proteomes" id="UP000611723"/>
    </source>
</evidence>
<dbReference type="RefSeq" id="WP_201431584.1">
    <property type="nucleotide sequence ID" value="NZ_JAEQBW010000005.1"/>
</dbReference>
<reference evidence="3" key="1">
    <citation type="submission" date="2021-01" db="EMBL/GenBank/DDBJ databases">
        <title>Marivirga aurantiaca sp. nov., isolated from intertidal surface sediments.</title>
        <authorList>
            <person name="Zhang M."/>
        </authorList>
    </citation>
    <scope>NUCLEOTIDE SEQUENCE</scope>
    <source>
        <strain evidence="3">S37H4</strain>
    </source>
</reference>
<feature type="chain" id="PRO_5036713593" evidence="1">
    <location>
        <begin position="20"/>
        <end position="208"/>
    </location>
</feature>
<dbReference type="EMBL" id="JAEQBW010000005">
    <property type="protein sequence ID" value="MBK6265910.1"/>
    <property type="molecule type" value="Genomic_DNA"/>
</dbReference>
<proteinExistence type="predicted"/>
<evidence type="ECO:0000313" key="3">
    <source>
        <dbReference type="EMBL" id="MBK6265910.1"/>
    </source>
</evidence>
<feature type="domain" description="Outer membrane protein beta-barrel" evidence="2">
    <location>
        <begin position="18"/>
        <end position="185"/>
    </location>
</feature>
<dbReference type="Proteomes" id="UP000611723">
    <property type="component" value="Unassembled WGS sequence"/>
</dbReference>
<keyword evidence="4" id="KW-1185">Reference proteome</keyword>
<dbReference type="InterPro" id="IPR025665">
    <property type="entry name" value="Beta-barrel_OMP_2"/>
</dbReference>
<feature type="signal peptide" evidence="1">
    <location>
        <begin position="1"/>
        <end position="19"/>
    </location>
</feature>